<name>A0ACB9YL52_9PEZI</name>
<dbReference type="Proteomes" id="UP001497700">
    <property type="component" value="Unassembled WGS sequence"/>
</dbReference>
<keyword evidence="2" id="KW-1185">Reference proteome</keyword>
<reference evidence="1 2" key="1">
    <citation type="journal article" date="2022" name="New Phytol.">
        <title>Ecological generalism drives hyperdiversity of secondary metabolite gene clusters in xylarialean endophytes.</title>
        <authorList>
            <person name="Franco M.E.E."/>
            <person name="Wisecaver J.H."/>
            <person name="Arnold A.E."/>
            <person name="Ju Y.M."/>
            <person name="Slot J.C."/>
            <person name="Ahrendt S."/>
            <person name="Moore L.P."/>
            <person name="Eastman K.E."/>
            <person name="Scott K."/>
            <person name="Konkel Z."/>
            <person name="Mondo S.J."/>
            <person name="Kuo A."/>
            <person name="Hayes R.D."/>
            <person name="Haridas S."/>
            <person name="Andreopoulos B."/>
            <person name="Riley R."/>
            <person name="LaButti K."/>
            <person name="Pangilinan J."/>
            <person name="Lipzen A."/>
            <person name="Amirebrahimi M."/>
            <person name="Yan J."/>
            <person name="Adam C."/>
            <person name="Keymanesh K."/>
            <person name="Ng V."/>
            <person name="Louie K."/>
            <person name="Northen T."/>
            <person name="Drula E."/>
            <person name="Henrissat B."/>
            <person name="Hsieh H.M."/>
            <person name="Youens-Clark K."/>
            <person name="Lutzoni F."/>
            <person name="Miadlikowska J."/>
            <person name="Eastwood D.C."/>
            <person name="Hamelin R.C."/>
            <person name="Grigoriev I.V."/>
            <person name="U'Ren J.M."/>
        </authorList>
    </citation>
    <scope>NUCLEOTIDE SEQUENCE [LARGE SCALE GENOMIC DNA]</scope>
    <source>
        <strain evidence="1 2">CBS 119005</strain>
    </source>
</reference>
<sequence length="180" mass="20442">MASGLNFLAGPKEEPRPPVFDEKWRRARAAWRRVREEFGRATGASLHYERVLGMGGYGMAQLWTVRNADGDYVRDIVVKVPMPSPSRSNVADSIRREISWMGKTLRNAEHAVQLVYLTDIAKTDDYRIYNNPYVETPYLIMEALSRGTLMDLITSITQARYWNMANKGAGDQRKVGICPS</sequence>
<evidence type="ECO:0000313" key="1">
    <source>
        <dbReference type="EMBL" id="KAI4859922.1"/>
    </source>
</evidence>
<proteinExistence type="predicted"/>
<gene>
    <name evidence="1" type="ORF">F4820DRAFT_132017</name>
</gene>
<comment type="caution">
    <text evidence="1">The sequence shown here is derived from an EMBL/GenBank/DDBJ whole genome shotgun (WGS) entry which is preliminary data.</text>
</comment>
<dbReference type="EMBL" id="MU393607">
    <property type="protein sequence ID" value="KAI4859922.1"/>
    <property type="molecule type" value="Genomic_DNA"/>
</dbReference>
<protein>
    <submittedName>
        <fullName evidence="1">Uncharacterized protein</fullName>
    </submittedName>
</protein>
<evidence type="ECO:0000313" key="2">
    <source>
        <dbReference type="Proteomes" id="UP001497700"/>
    </source>
</evidence>
<accession>A0ACB9YL52</accession>
<organism evidence="1 2">
    <name type="scientific">Hypoxylon rubiginosum</name>
    <dbReference type="NCBI Taxonomy" id="110542"/>
    <lineage>
        <taxon>Eukaryota</taxon>
        <taxon>Fungi</taxon>
        <taxon>Dikarya</taxon>
        <taxon>Ascomycota</taxon>
        <taxon>Pezizomycotina</taxon>
        <taxon>Sordariomycetes</taxon>
        <taxon>Xylariomycetidae</taxon>
        <taxon>Xylariales</taxon>
        <taxon>Hypoxylaceae</taxon>
        <taxon>Hypoxylon</taxon>
    </lineage>
</organism>